<keyword evidence="5 9" id="KW-0269">Exonuclease</keyword>
<dbReference type="InterPro" id="IPR041122">
    <property type="entry name" value="RecJ_OB"/>
</dbReference>
<protein>
    <recommendedName>
        <fullName evidence="2">Single-stranded-DNA-specific exonuclease RecJ</fullName>
    </recommendedName>
</protein>
<dbReference type="SUPFAM" id="SSF64182">
    <property type="entry name" value="DHH phosphoesterases"/>
    <property type="match status" value="1"/>
</dbReference>
<dbReference type="NCBIfam" id="TIGR00644">
    <property type="entry name" value="recJ"/>
    <property type="match status" value="1"/>
</dbReference>
<keyword evidence="4" id="KW-0378">Hydrolase</keyword>
<dbReference type="Pfam" id="PF02272">
    <property type="entry name" value="DHHA1"/>
    <property type="match status" value="1"/>
</dbReference>
<feature type="domain" description="DDH" evidence="6">
    <location>
        <begin position="80"/>
        <end position="236"/>
    </location>
</feature>
<reference evidence="9" key="1">
    <citation type="submission" date="2020-07" db="EMBL/GenBank/DDBJ databases">
        <title>Huge and variable diversity of episymbiotic CPR bacteria and DPANN archaea in groundwater ecosystems.</title>
        <authorList>
            <person name="He C.Y."/>
            <person name="Keren R."/>
            <person name="Whittaker M."/>
            <person name="Farag I.F."/>
            <person name="Doudna J."/>
            <person name="Cate J.H.D."/>
            <person name="Banfield J.F."/>
        </authorList>
    </citation>
    <scope>NUCLEOTIDE SEQUENCE</scope>
    <source>
        <strain evidence="9">NC_groundwater_717_Ag_S-0.2um_59_8</strain>
    </source>
</reference>
<dbReference type="GO" id="GO:0006310">
    <property type="term" value="P:DNA recombination"/>
    <property type="evidence" value="ECO:0007669"/>
    <property type="project" value="InterPro"/>
</dbReference>
<evidence type="ECO:0000259" key="6">
    <source>
        <dbReference type="Pfam" id="PF01368"/>
    </source>
</evidence>
<dbReference type="GO" id="GO:0003676">
    <property type="term" value="F:nucleic acid binding"/>
    <property type="evidence" value="ECO:0007669"/>
    <property type="project" value="InterPro"/>
</dbReference>
<gene>
    <name evidence="9" type="primary">recJ</name>
    <name evidence="9" type="ORF">HYY65_09225</name>
</gene>
<dbReference type="Gene3D" id="3.90.1640.30">
    <property type="match status" value="1"/>
</dbReference>
<accession>A0A932M1U5</accession>
<dbReference type="InterPro" id="IPR001667">
    <property type="entry name" value="DDH_dom"/>
</dbReference>
<dbReference type="Pfam" id="PF01368">
    <property type="entry name" value="DHH"/>
    <property type="match status" value="1"/>
</dbReference>
<dbReference type="PANTHER" id="PTHR30255">
    <property type="entry name" value="SINGLE-STRANDED-DNA-SPECIFIC EXONUCLEASE RECJ"/>
    <property type="match status" value="1"/>
</dbReference>
<evidence type="ECO:0000259" key="7">
    <source>
        <dbReference type="Pfam" id="PF02272"/>
    </source>
</evidence>
<dbReference type="Pfam" id="PF17768">
    <property type="entry name" value="RecJ_OB"/>
    <property type="match status" value="1"/>
</dbReference>
<comment type="caution">
    <text evidence="9">The sequence shown here is derived from an EMBL/GenBank/DDBJ whole genome shotgun (WGS) entry which is preliminary data.</text>
</comment>
<dbReference type="EMBL" id="JACPSX010000175">
    <property type="protein sequence ID" value="MBI3015221.1"/>
    <property type="molecule type" value="Genomic_DNA"/>
</dbReference>
<dbReference type="Proteomes" id="UP000741360">
    <property type="component" value="Unassembled WGS sequence"/>
</dbReference>
<dbReference type="InterPro" id="IPR051673">
    <property type="entry name" value="SSDNA_exonuclease_RecJ"/>
</dbReference>
<dbReference type="AlphaFoldDB" id="A0A932M1U5"/>
<dbReference type="InterPro" id="IPR003156">
    <property type="entry name" value="DHHA1_dom"/>
</dbReference>
<dbReference type="Gene3D" id="3.10.310.30">
    <property type="match status" value="1"/>
</dbReference>
<proteinExistence type="inferred from homology"/>
<evidence type="ECO:0000256" key="4">
    <source>
        <dbReference type="ARBA" id="ARBA00022801"/>
    </source>
</evidence>
<evidence type="ECO:0000256" key="3">
    <source>
        <dbReference type="ARBA" id="ARBA00022722"/>
    </source>
</evidence>
<sequence length="588" mass="63828">MPPKRWIVREAKPDQETQLAKTLGLSLLAARFLVHRGLEDPNQARAFWQASLEDLHNPFAMTDMEKAVERILTALEHGEQIVVYGDYDVDGIAGTALLCTFFSEIGFPARFFLPHRIEDGYGLNSEALELLRKEGARLVITVDNGISALEPAETAHRLGLDLIITDHHEPPELLPRALAILNPRRPQCEYPFKSLSGVGVAFKLLLALRNRLRQRGFDRAPLPNLKRHLDLVALGTVADVAPLGGENHTLLRHGLQELSVTSKPGLQSLKGEAGLKGAVTAADIGFRLAPRLNAVGRLGAASAAVNLLLSTRLEESAELASLLEAENRRRQQVQEEIYRDVKAQLQQSGEQDNPAIVLASQQWHPGIIGIVASKIAEEYLRPVALIALENGQGRGSSRSIPGLDLYECLRLCAAELKQFGGHTGAAGFTVQAGNLERFKSRFQEVAASLTSGIEIPAPLEVDGEATLSDLHTQAISDLENLSPFGAGHPAPVFLWRGLRCASKARRVGREGEHVKFLVSDGRKVMDAIAFGCPQEAAEVLRSSPLLDLAATPQANLWQGSLSVQLKVHDVRPAQSPEGPPSILSALES</sequence>
<feature type="domain" description="DHHA1" evidence="7">
    <location>
        <begin position="354"/>
        <end position="446"/>
    </location>
</feature>
<evidence type="ECO:0000259" key="8">
    <source>
        <dbReference type="Pfam" id="PF17768"/>
    </source>
</evidence>
<evidence type="ECO:0000313" key="10">
    <source>
        <dbReference type="Proteomes" id="UP000741360"/>
    </source>
</evidence>
<evidence type="ECO:0000313" key="9">
    <source>
        <dbReference type="EMBL" id="MBI3015221.1"/>
    </source>
</evidence>
<keyword evidence="3" id="KW-0540">Nuclease</keyword>
<comment type="similarity">
    <text evidence="1">Belongs to the RecJ family.</text>
</comment>
<feature type="domain" description="RecJ OB" evidence="8">
    <location>
        <begin position="461"/>
        <end position="569"/>
    </location>
</feature>
<organism evidence="9 10">
    <name type="scientific">Tectimicrobiota bacterium</name>
    <dbReference type="NCBI Taxonomy" id="2528274"/>
    <lineage>
        <taxon>Bacteria</taxon>
        <taxon>Pseudomonadati</taxon>
        <taxon>Nitrospinota/Tectimicrobiota group</taxon>
        <taxon>Candidatus Tectimicrobiota</taxon>
    </lineage>
</organism>
<evidence type="ECO:0000256" key="2">
    <source>
        <dbReference type="ARBA" id="ARBA00019841"/>
    </source>
</evidence>
<dbReference type="InterPro" id="IPR004610">
    <property type="entry name" value="RecJ"/>
</dbReference>
<dbReference type="GO" id="GO:0008409">
    <property type="term" value="F:5'-3' exonuclease activity"/>
    <property type="evidence" value="ECO:0007669"/>
    <property type="project" value="InterPro"/>
</dbReference>
<evidence type="ECO:0000256" key="5">
    <source>
        <dbReference type="ARBA" id="ARBA00022839"/>
    </source>
</evidence>
<evidence type="ECO:0000256" key="1">
    <source>
        <dbReference type="ARBA" id="ARBA00005915"/>
    </source>
</evidence>
<dbReference type="GO" id="GO:0006281">
    <property type="term" value="P:DNA repair"/>
    <property type="evidence" value="ECO:0007669"/>
    <property type="project" value="InterPro"/>
</dbReference>
<dbReference type="PANTHER" id="PTHR30255:SF2">
    <property type="entry name" value="SINGLE-STRANDED-DNA-SPECIFIC EXONUCLEASE RECJ"/>
    <property type="match status" value="1"/>
</dbReference>
<dbReference type="InterPro" id="IPR038763">
    <property type="entry name" value="DHH_sf"/>
</dbReference>
<name>A0A932M1U5_UNCTE</name>